<feature type="transmembrane region" description="Helical" evidence="1">
    <location>
        <begin position="187"/>
        <end position="216"/>
    </location>
</feature>
<comment type="caution">
    <text evidence="2">The sequence shown here is derived from an EMBL/GenBank/DDBJ whole genome shotgun (WGS) entry which is preliminary data.</text>
</comment>
<dbReference type="STRING" id="305900.GV64_14900"/>
<dbReference type="PANTHER" id="PTHR31881:SF6">
    <property type="entry name" value="OS09G0494600 PROTEIN"/>
    <property type="match status" value="1"/>
</dbReference>
<gene>
    <name evidence="2" type="ORF">GV64_14900</name>
</gene>
<reference evidence="2 3" key="1">
    <citation type="submission" date="2014-06" db="EMBL/GenBank/DDBJ databases">
        <title>Whole Genome Sequences of Three Symbiotic Endozoicomonas Bacteria.</title>
        <authorList>
            <person name="Neave M.J."/>
            <person name="Apprill A."/>
            <person name="Voolstra C.R."/>
        </authorList>
    </citation>
    <scope>NUCLEOTIDE SEQUENCE [LARGE SCALE GENOMIC DNA]</scope>
    <source>
        <strain evidence="2 3">DSM 22380</strain>
    </source>
</reference>
<keyword evidence="1" id="KW-1133">Transmembrane helix</keyword>
<dbReference type="EMBL" id="JOJP01000001">
    <property type="protein sequence ID" value="KEI71853.1"/>
    <property type="molecule type" value="Genomic_DNA"/>
</dbReference>
<evidence type="ECO:0000256" key="1">
    <source>
        <dbReference type="SAM" id="Phobius"/>
    </source>
</evidence>
<dbReference type="RefSeq" id="WP_020583581.1">
    <property type="nucleotide sequence ID" value="NZ_JOJP01000001.1"/>
</dbReference>
<evidence type="ECO:0000313" key="2">
    <source>
        <dbReference type="EMBL" id="KEI71853.1"/>
    </source>
</evidence>
<organism evidence="2 3">
    <name type="scientific">Endozoicomonas elysicola</name>
    <dbReference type="NCBI Taxonomy" id="305900"/>
    <lineage>
        <taxon>Bacteria</taxon>
        <taxon>Pseudomonadati</taxon>
        <taxon>Pseudomonadota</taxon>
        <taxon>Gammaproteobacteria</taxon>
        <taxon>Oceanospirillales</taxon>
        <taxon>Endozoicomonadaceae</taxon>
        <taxon>Endozoicomonas</taxon>
    </lineage>
</organism>
<dbReference type="AlphaFoldDB" id="A0A081KCH7"/>
<name>A0A081KCH7_9GAMM</name>
<evidence type="ECO:0000313" key="3">
    <source>
        <dbReference type="Proteomes" id="UP000027997"/>
    </source>
</evidence>
<feature type="transmembrane region" description="Helical" evidence="1">
    <location>
        <begin position="114"/>
        <end position="131"/>
    </location>
</feature>
<sequence>MFLSAGSFQDWLALATLLTSWIGYTCYASYKAGNAVCLSSVLARYRQDWMVRIIARENRTSDASLLSSLRASVSFFASTSILVLAGLITGIAASEEAVGVLSTIPFVSTTTRELWELKMLVMVIIFVYSFFEFTWSLRLYNFGCVVMGSAPLYREVEHKSSEQLHYAKASGFIMTLAAKHFNFGLRAYYFALATLSWFIDPKLLMASAILVVVILYSREFHSKVLKVLAGYNLPDDFS</sequence>
<keyword evidence="1" id="KW-0812">Transmembrane</keyword>
<dbReference type="eggNOG" id="COG3821">
    <property type="taxonomic scope" value="Bacteria"/>
</dbReference>
<dbReference type="InterPro" id="IPR006747">
    <property type="entry name" value="DUF599"/>
</dbReference>
<dbReference type="Proteomes" id="UP000027997">
    <property type="component" value="Unassembled WGS sequence"/>
</dbReference>
<keyword evidence="1" id="KW-0472">Membrane</keyword>
<accession>A0A081KCH7</accession>
<feature type="transmembrane region" description="Helical" evidence="1">
    <location>
        <begin position="73"/>
        <end position="93"/>
    </location>
</feature>
<proteinExistence type="predicted"/>
<dbReference type="Pfam" id="PF04654">
    <property type="entry name" value="DUF599"/>
    <property type="match status" value="1"/>
</dbReference>
<keyword evidence="3" id="KW-1185">Reference proteome</keyword>
<dbReference type="PANTHER" id="PTHR31881">
    <property type="match status" value="1"/>
</dbReference>
<protein>
    <submittedName>
        <fullName evidence="2">Membrane protein</fullName>
    </submittedName>
</protein>